<keyword evidence="9" id="KW-1185">Reference proteome</keyword>
<feature type="binding site" evidence="5">
    <location>
        <begin position="196"/>
        <end position="197"/>
    </location>
    <ligand>
        <name>1-deoxy-D-threo-hexo-2,5-diulose 6-phosphate</name>
        <dbReference type="ChEBI" id="CHEBI:58861"/>
    </ligand>
</feature>
<dbReference type="GO" id="GO:0016744">
    <property type="term" value="F:transketolase or transaldolase activity"/>
    <property type="evidence" value="ECO:0007669"/>
    <property type="project" value="UniProtKB-UniRule"/>
</dbReference>
<dbReference type="PANTHER" id="PTHR47916">
    <property type="entry name" value="FRUCTOSE-BISPHOSPHATE ALDOLASE CLASS 1"/>
    <property type="match status" value="1"/>
</dbReference>
<organism evidence="8 9">
    <name type="scientific">Methanocella arvoryzae (strain DSM 22066 / NBRC 105507 / MRE50)</name>
    <dbReference type="NCBI Taxonomy" id="351160"/>
    <lineage>
        <taxon>Archaea</taxon>
        <taxon>Methanobacteriati</taxon>
        <taxon>Methanobacteriota</taxon>
        <taxon>Stenosarchaea group</taxon>
        <taxon>Methanomicrobia</taxon>
        <taxon>Methanocellales</taxon>
        <taxon>Methanocellaceae</taxon>
        <taxon>Methanocella</taxon>
    </lineage>
</organism>
<keyword evidence="1 5" id="KW-0028">Amino-acid biosynthesis</keyword>
<keyword evidence="8" id="KW-0456">Lyase</keyword>
<evidence type="ECO:0000313" key="9">
    <source>
        <dbReference type="Proteomes" id="UP000000663"/>
    </source>
</evidence>
<dbReference type="EMBL" id="AM114193">
    <property type="protein sequence ID" value="CAJ37721.1"/>
    <property type="molecule type" value="Genomic_DNA"/>
</dbReference>
<comment type="subunit">
    <text evidence="5">Homodecamer.</text>
</comment>
<evidence type="ECO:0000256" key="6">
    <source>
        <dbReference type="NCBIfam" id="TIGR01949"/>
    </source>
</evidence>
<sequence>MDGKTIRMNRILESGKAVIVPMDHGVSEGAIEGLVDMNRTISLVENGGASAVLLHKGLIKSLSTPLKCGTIMHISGGTRYAEDKNKKVLVSCVDNAIRLGADAVSVHVNVGGCASEHDMLGDLGEIADLCDEKGMPLLAMTYPRGKGITGSPDEIAHAARIGGELGADLVKCPYTGDIRSMSLVTAACPVPVVIAGGPRCDSDVDVLQMVDDAMTAGCIGISLGRNIFQHRRPDLMTAALRAIIVERATVQEAADILKGEIETAVLRHAAVTADR</sequence>
<dbReference type="SUPFAM" id="SSF51569">
    <property type="entry name" value="Aldolase"/>
    <property type="match status" value="1"/>
</dbReference>
<dbReference type="InterPro" id="IPR013785">
    <property type="entry name" value="Aldolase_TIM"/>
</dbReference>
<dbReference type="Pfam" id="PF01791">
    <property type="entry name" value="DeoC"/>
    <property type="match status" value="1"/>
</dbReference>
<proteinExistence type="inferred from homology"/>
<dbReference type="OrthoDB" id="50091at2157"/>
<accession>Q0W1M2</accession>
<comment type="function">
    <text evidence="5">Catalyzes a transaldol reaction between 6-deoxy-5-ketofructose 1-phosphate (DKFP) and L-aspartate semialdehyde (ASA) with an elimination of hydroxypyruvaldehyde phosphate to yield 2-amino-3,7-dideoxy-D-threo-hept-6-ulosonate (ADH). Plays a key role in an alternative pathway of the biosynthesis of 3-dehydroquinate (DHQ), which is involved in the canonical pathway for the biosynthesis of aromatic amino acids.</text>
</comment>
<name>Q0W1M2_METAR</name>
<dbReference type="GO" id="GO:0009073">
    <property type="term" value="P:aromatic amino acid family biosynthetic process"/>
    <property type="evidence" value="ECO:0007669"/>
    <property type="project" value="UniProtKB-UniRule"/>
</dbReference>
<keyword evidence="2 5" id="KW-0808">Transferase</keyword>
<feature type="active site" description="Schiff-base intermediate with substrate" evidence="5">
    <location>
        <position position="171"/>
    </location>
</feature>
<dbReference type="EC" id="2.2.1.10" evidence="5 6"/>
<dbReference type="AlphaFoldDB" id="Q0W1M2"/>
<dbReference type="InterPro" id="IPR002915">
    <property type="entry name" value="DeoC/FbaB/LacD_aldolase"/>
</dbReference>
<keyword evidence="4 5" id="KW-0704">Schiff base</keyword>
<evidence type="ECO:0000256" key="3">
    <source>
        <dbReference type="ARBA" id="ARBA00023141"/>
    </source>
</evidence>
<dbReference type="GO" id="GO:0016836">
    <property type="term" value="F:hydro-lyase activity"/>
    <property type="evidence" value="ECO:0007669"/>
    <property type="project" value="InterPro"/>
</dbReference>
<evidence type="ECO:0000256" key="7">
    <source>
        <dbReference type="PIRSR" id="PIRSR038992-1"/>
    </source>
</evidence>
<dbReference type="RefSeq" id="WP_012034865.1">
    <property type="nucleotide sequence ID" value="NC_009464.1"/>
</dbReference>
<dbReference type="eggNOG" id="arCOG04044">
    <property type="taxonomic scope" value="Archaea"/>
</dbReference>
<keyword evidence="3 5" id="KW-0057">Aromatic amino acid biosynthesis</keyword>
<dbReference type="NCBIfam" id="NF005556">
    <property type="entry name" value="PRK07226.1"/>
    <property type="match status" value="1"/>
</dbReference>
<dbReference type="PIRSF" id="PIRSF038992">
    <property type="entry name" value="Aldolase_Ia"/>
    <property type="match status" value="1"/>
</dbReference>
<comment type="similarity">
    <text evidence="5">Belongs to the DeoC/FbaB aldolase family. ADHS subfamily.</text>
</comment>
<dbReference type="Proteomes" id="UP000000663">
    <property type="component" value="Chromosome"/>
</dbReference>
<dbReference type="InterPro" id="IPR010210">
    <property type="entry name" value="ADH_synthase"/>
</dbReference>
<evidence type="ECO:0000313" key="8">
    <source>
        <dbReference type="EMBL" id="CAJ37721.1"/>
    </source>
</evidence>
<protein>
    <recommendedName>
        <fullName evidence="5 6">2-amino-3,7-dideoxy-D-threo-hept-6-ulosonate synthase</fullName>
        <shortName evidence="5">ADH synthase</shortName>
        <shortName evidence="5">ADHS</shortName>
        <shortName evidence="5">ADTH synthase</shortName>
        <ecNumber evidence="5 6">2.2.1.10</ecNumber>
    </recommendedName>
</protein>
<reference evidence="8 9" key="1">
    <citation type="journal article" date="2006" name="Science">
        <title>Genome of rice cluster I archaea -- the key methane producers in the rice rhizosphere.</title>
        <authorList>
            <person name="Erkel C."/>
            <person name="Kube M."/>
            <person name="Reinhardt R."/>
            <person name="Liesack W."/>
        </authorList>
    </citation>
    <scope>NUCLEOTIDE SEQUENCE [LARGE SCALE GENOMIC DNA]</scope>
    <source>
        <strain evidence="9">DSM 22066 / NBRC 105507 / MRE50</strain>
    </source>
</reference>
<dbReference type="HAMAP" id="MF_00960">
    <property type="entry name" value="ADH_synthase"/>
    <property type="match status" value="1"/>
</dbReference>
<dbReference type="STRING" id="351160.RCIX2674"/>
<feature type="binding site" evidence="5">
    <location>
        <begin position="142"/>
        <end position="144"/>
    </location>
    <ligand>
        <name>1-deoxy-D-threo-hexo-2,5-diulose 6-phosphate</name>
        <dbReference type="ChEBI" id="CHEBI:58861"/>
    </ligand>
</feature>
<evidence type="ECO:0000256" key="4">
    <source>
        <dbReference type="ARBA" id="ARBA00023270"/>
    </source>
</evidence>
<dbReference type="GO" id="GO:0004332">
    <property type="term" value="F:fructose-bisphosphate aldolase activity"/>
    <property type="evidence" value="ECO:0007669"/>
    <property type="project" value="InterPro"/>
</dbReference>
<gene>
    <name evidence="5" type="primary">aroA'</name>
    <name evidence="8" type="ORF">RCIX2674</name>
</gene>
<feature type="active site" description="Schiff-base intermediate with dihydroxyacetone-P" evidence="7">
    <location>
        <position position="171"/>
    </location>
</feature>
<evidence type="ECO:0000256" key="1">
    <source>
        <dbReference type="ARBA" id="ARBA00022605"/>
    </source>
</evidence>
<dbReference type="KEGG" id="rci:RCIX2674"/>
<dbReference type="SMART" id="SM01133">
    <property type="entry name" value="DeoC"/>
    <property type="match status" value="1"/>
</dbReference>
<feature type="binding site" evidence="5">
    <location>
        <begin position="23"/>
        <end position="27"/>
    </location>
    <ligand>
        <name>1-deoxy-D-threo-hexo-2,5-diulose 6-phosphate</name>
        <dbReference type="ChEBI" id="CHEBI:58861"/>
    </ligand>
</feature>
<comment type="catalytic activity">
    <reaction evidence="5">
        <text>1-deoxy-D-threo-hexo-2,5-diulose 6-phosphate + L-aspartate 4-semialdehyde = 2,3-dioxopropyl phosphate + 2-amino-2,3,7-trideoxy-D-lyxo-hept-6-ulosonate</text>
        <dbReference type="Rhea" id="RHEA:25952"/>
        <dbReference type="ChEBI" id="CHEBI:58859"/>
        <dbReference type="ChEBI" id="CHEBI:58860"/>
        <dbReference type="ChEBI" id="CHEBI:58861"/>
        <dbReference type="ChEBI" id="CHEBI:537519"/>
        <dbReference type="EC" id="2.2.1.10"/>
    </reaction>
</comment>
<dbReference type="PATRIC" id="fig|351160.9.peg.562"/>
<feature type="active site" description="Proton acceptor" evidence="5">
    <location>
        <position position="23"/>
    </location>
</feature>
<dbReference type="InterPro" id="IPR041720">
    <property type="entry name" value="FbaB-like"/>
</dbReference>
<feature type="binding site" evidence="5">
    <location>
        <begin position="224"/>
        <end position="225"/>
    </location>
    <ligand>
        <name>1-deoxy-D-threo-hexo-2,5-diulose 6-phosphate</name>
        <dbReference type="ChEBI" id="CHEBI:58861"/>
    </ligand>
</feature>
<evidence type="ECO:0000256" key="2">
    <source>
        <dbReference type="ARBA" id="ARBA00022679"/>
    </source>
</evidence>
<dbReference type="CDD" id="cd00958">
    <property type="entry name" value="DhnA"/>
    <property type="match status" value="1"/>
</dbReference>
<dbReference type="Gene3D" id="3.20.20.70">
    <property type="entry name" value="Aldolase class I"/>
    <property type="match status" value="1"/>
</dbReference>
<feature type="active site" description="Proton donor" evidence="5 7">
    <location>
        <position position="142"/>
    </location>
</feature>
<dbReference type="GeneID" id="5145457"/>
<dbReference type="NCBIfam" id="TIGR01949">
    <property type="entry name" value="ADH_synth"/>
    <property type="match status" value="1"/>
</dbReference>
<evidence type="ECO:0000256" key="5">
    <source>
        <dbReference type="HAMAP-Rule" id="MF_00960"/>
    </source>
</evidence>
<dbReference type="GO" id="GO:0008652">
    <property type="term" value="P:amino acid biosynthetic process"/>
    <property type="evidence" value="ECO:0007669"/>
    <property type="project" value="UniProtKB-KW"/>
</dbReference>
<dbReference type="InterPro" id="IPR050456">
    <property type="entry name" value="DeoC/FbaB_aldolase"/>
</dbReference>
<dbReference type="PANTHER" id="PTHR47916:SF1">
    <property type="entry name" value="3-HYDROXY-5-PHOSPHONOOXYPENTANE-2,4-DIONE THIOLASE"/>
    <property type="match status" value="1"/>
</dbReference>